<dbReference type="AlphaFoldDB" id="A0A6I2GYQ1"/>
<dbReference type="PANTHER" id="PTHR31435:SF10">
    <property type="entry name" value="BSR4717 PROTEIN"/>
    <property type="match status" value="1"/>
</dbReference>
<reference evidence="4 6" key="1">
    <citation type="submission" date="2019-11" db="EMBL/GenBank/DDBJ databases">
        <title>Characterisation of Fundicoccus ignavus gen. nov. sp. nov., a novel genus of the family Aerococcaceae from bulk tank milk.</title>
        <authorList>
            <person name="Siebert A."/>
            <person name="Huptas C."/>
            <person name="Wenning M."/>
            <person name="Scherer S."/>
            <person name="Doll E.V."/>
        </authorList>
    </citation>
    <scope>NUCLEOTIDE SEQUENCE [LARGE SCALE GENOMIC DNA]</scope>
    <source>
        <strain evidence="4 6">DSM 109652</strain>
    </source>
</reference>
<dbReference type="EMBL" id="WJQT01000008">
    <property type="protein sequence ID" value="MRJ47363.1"/>
    <property type="molecule type" value="Genomic_DNA"/>
</dbReference>
<reference evidence="5 7" key="2">
    <citation type="submission" date="2019-11" db="EMBL/GenBank/DDBJ databases">
        <title>Characterisation of Fundicoccus ignavus gen. nov. sp. nov., a novel genus of the family Aerococcaceae isolated from bulk tank milk.</title>
        <authorList>
            <person name="Siebert A."/>
            <person name="Huptas C."/>
            <person name="Wenning M."/>
            <person name="Scherer S."/>
            <person name="Doll E.V."/>
        </authorList>
    </citation>
    <scope>NUCLEOTIDE SEQUENCE [LARGE SCALE GENOMIC DNA]</scope>
    <source>
        <strain evidence="2 7">DSM 109653</strain>
        <strain evidence="3 5">WS4759</strain>
    </source>
</reference>
<dbReference type="EMBL" id="WJQS01000005">
    <property type="protein sequence ID" value="MRI85553.1"/>
    <property type="molecule type" value="Genomic_DNA"/>
</dbReference>
<dbReference type="Pfam" id="PF14542">
    <property type="entry name" value="Acetyltransf_CG"/>
    <property type="match status" value="1"/>
</dbReference>
<comment type="caution">
    <text evidence="3">The sequence shown here is derived from an EMBL/GenBank/DDBJ whole genome shotgun (WGS) entry which is preliminary data.</text>
</comment>
<dbReference type="EMBL" id="WJQR01000008">
    <property type="protein sequence ID" value="MRI82201.1"/>
    <property type="molecule type" value="Genomic_DNA"/>
</dbReference>
<evidence type="ECO:0000313" key="7">
    <source>
        <dbReference type="Proteomes" id="UP000469870"/>
    </source>
</evidence>
<proteinExistence type="predicted"/>
<dbReference type="InterPro" id="IPR031165">
    <property type="entry name" value="GNAT_YJDJ"/>
</dbReference>
<organism evidence="3 5">
    <name type="scientific">Fundicoccus ignavus</name>
    <dbReference type="NCBI Taxonomy" id="2664442"/>
    <lineage>
        <taxon>Bacteria</taxon>
        <taxon>Bacillati</taxon>
        <taxon>Bacillota</taxon>
        <taxon>Bacilli</taxon>
        <taxon>Lactobacillales</taxon>
        <taxon>Aerococcaceae</taxon>
        <taxon>Fundicoccus</taxon>
    </lineage>
</organism>
<dbReference type="PANTHER" id="PTHR31435">
    <property type="entry name" value="PROTEIN NATD1"/>
    <property type="match status" value="1"/>
</dbReference>
<keyword evidence="5" id="KW-1185">Reference proteome</keyword>
<evidence type="ECO:0000313" key="4">
    <source>
        <dbReference type="EMBL" id="MRJ47363.1"/>
    </source>
</evidence>
<evidence type="ECO:0000313" key="5">
    <source>
        <dbReference type="Proteomes" id="UP000430975"/>
    </source>
</evidence>
<name>A0A6I2GYQ1_9LACT</name>
<evidence type="ECO:0000313" key="3">
    <source>
        <dbReference type="EMBL" id="MRI85553.1"/>
    </source>
</evidence>
<accession>A0A6I2GYQ1</accession>
<dbReference type="Proteomes" id="UP000469870">
    <property type="component" value="Unassembled WGS sequence"/>
</dbReference>
<dbReference type="RefSeq" id="WP_153832435.1">
    <property type="nucleotide sequence ID" value="NZ_WJQR01000008.1"/>
</dbReference>
<evidence type="ECO:0000313" key="6">
    <source>
        <dbReference type="Proteomes" id="UP000440066"/>
    </source>
</evidence>
<keyword evidence="3" id="KW-0808">Transferase</keyword>
<evidence type="ECO:0000259" key="1">
    <source>
        <dbReference type="PROSITE" id="PS51729"/>
    </source>
</evidence>
<dbReference type="Proteomes" id="UP000430975">
    <property type="component" value="Unassembled WGS sequence"/>
</dbReference>
<sequence>MELVRENNAIVHRNENGEKLAEITFRPTADPDVVVADHTYVSPVLRGQGAAGKLLDRLVDEMKAENKKIKPLCSYVVKKFNEEPEKFDHINANA</sequence>
<evidence type="ECO:0000313" key="2">
    <source>
        <dbReference type="EMBL" id="MRI82201.1"/>
    </source>
</evidence>
<dbReference type="GO" id="GO:0016740">
    <property type="term" value="F:transferase activity"/>
    <property type="evidence" value="ECO:0007669"/>
    <property type="project" value="UniProtKB-KW"/>
</dbReference>
<gene>
    <name evidence="4" type="ORF">GF867_07285</name>
    <name evidence="3" type="ORF">GIY09_06630</name>
    <name evidence="2" type="ORF">GIY11_09300</name>
</gene>
<dbReference type="SUPFAM" id="SSF55729">
    <property type="entry name" value="Acyl-CoA N-acyltransferases (Nat)"/>
    <property type="match status" value="1"/>
</dbReference>
<dbReference type="InterPro" id="IPR016181">
    <property type="entry name" value="Acyl_CoA_acyltransferase"/>
</dbReference>
<dbReference type="InterPro" id="IPR045057">
    <property type="entry name" value="Gcn5-rel_NAT"/>
</dbReference>
<feature type="domain" description="N-acetyltransferase" evidence="1">
    <location>
        <begin position="2"/>
        <end position="91"/>
    </location>
</feature>
<dbReference type="CDD" id="cd04301">
    <property type="entry name" value="NAT_SF"/>
    <property type="match status" value="1"/>
</dbReference>
<dbReference type="PROSITE" id="PS51729">
    <property type="entry name" value="GNAT_YJDJ"/>
    <property type="match status" value="1"/>
</dbReference>
<dbReference type="Gene3D" id="3.40.630.30">
    <property type="match status" value="1"/>
</dbReference>
<protein>
    <submittedName>
        <fullName evidence="3">GNAT family N-acetyltransferase</fullName>
    </submittedName>
</protein>
<dbReference type="Proteomes" id="UP000440066">
    <property type="component" value="Unassembled WGS sequence"/>
</dbReference>